<keyword evidence="3" id="KW-1185">Reference proteome</keyword>
<feature type="compositionally biased region" description="Low complexity" evidence="1">
    <location>
        <begin position="202"/>
        <end position="216"/>
    </location>
</feature>
<proteinExistence type="predicted"/>
<feature type="compositionally biased region" description="Basic residues" evidence="1">
    <location>
        <begin position="321"/>
        <end position="330"/>
    </location>
</feature>
<name>A0A397VQX0_9GLOM</name>
<dbReference type="OrthoDB" id="2423387at2759"/>
<organism evidence="2 3">
    <name type="scientific">Gigaspora rosea</name>
    <dbReference type="NCBI Taxonomy" id="44941"/>
    <lineage>
        <taxon>Eukaryota</taxon>
        <taxon>Fungi</taxon>
        <taxon>Fungi incertae sedis</taxon>
        <taxon>Mucoromycota</taxon>
        <taxon>Glomeromycotina</taxon>
        <taxon>Glomeromycetes</taxon>
        <taxon>Diversisporales</taxon>
        <taxon>Gigasporaceae</taxon>
        <taxon>Gigaspora</taxon>
    </lineage>
</organism>
<feature type="compositionally biased region" description="Low complexity" evidence="1">
    <location>
        <begin position="268"/>
        <end position="282"/>
    </location>
</feature>
<sequence length="330" mass="36456">MHWSNPQAKFEKLLLKYNEFKHDFLTFPISVGDFVLQKISENIIGNWVETERKNKIKEAHAKGIAPPPKRKNVIPPTSRFKKKTSTQSLMTSSDITEIDDEIDDRSIASNESNETDFFSRYDSITSTNIDTSELSTVTSHAKRSKSSKIPVKLSATSSNMIEVNSTEINDDSNASELSTISSRVMQLSRPSRIPVRLPSKGSNMINVDSSDINDNNGASELSPTKSYIKKPSGSSRISARLVAKSTNAIEVNNSASELSTVTPRAMKSSRSSTQLSTSSNKSEVGDNINTKLLNQPLSPIMQNGNNTGRKRTKLNTEKGSNKRVKAKNRK</sequence>
<feature type="region of interest" description="Disordered" evidence="1">
    <location>
        <begin position="257"/>
        <end position="330"/>
    </location>
</feature>
<gene>
    <name evidence="2" type="ORF">C2G38_2068741</name>
</gene>
<dbReference type="AlphaFoldDB" id="A0A397VQX0"/>
<evidence type="ECO:0000256" key="1">
    <source>
        <dbReference type="SAM" id="MobiDB-lite"/>
    </source>
</evidence>
<dbReference type="Proteomes" id="UP000266673">
    <property type="component" value="Unassembled WGS sequence"/>
</dbReference>
<evidence type="ECO:0000313" key="2">
    <source>
        <dbReference type="EMBL" id="RIB24935.1"/>
    </source>
</evidence>
<feature type="compositionally biased region" description="Polar residues" evidence="1">
    <location>
        <begin position="287"/>
        <end position="307"/>
    </location>
</feature>
<evidence type="ECO:0000313" key="3">
    <source>
        <dbReference type="Proteomes" id="UP000266673"/>
    </source>
</evidence>
<dbReference type="EMBL" id="QKWP01000195">
    <property type="protein sequence ID" value="RIB24935.1"/>
    <property type="molecule type" value="Genomic_DNA"/>
</dbReference>
<protein>
    <submittedName>
        <fullName evidence="2">Uncharacterized protein</fullName>
    </submittedName>
</protein>
<reference evidence="2 3" key="1">
    <citation type="submission" date="2018-06" db="EMBL/GenBank/DDBJ databases">
        <title>Comparative genomics reveals the genomic features of Rhizophagus irregularis, R. cerebriforme, R. diaphanum and Gigaspora rosea, and their symbiotic lifestyle signature.</title>
        <authorList>
            <person name="Morin E."/>
            <person name="San Clemente H."/>
            <person name="Chen E.C.H."/>
            <person name="De La Providencia I."/>
            <person name="Hainaut M."/>
            <person name="Kuo A."/>
            <person name="Kohler A."/>
            <person name="Murat C."/>
            <person name="Tang N."/>
            <person name="Roy S."/>
            <person name="Loubradou J."/>
            <person name="Henrissat B."/>
            <person name="Grigoriev I.V."/>
            <person name="Corradi N."/>
            <person name="Roux C."/>
            <person name="Martin F.M."/>
        </authorList>
    </citation>
    <scope>NUCLEOTIDE SEQUENCE [LARGE SCALE GENOMIC DNA]</scope>
    <source>
        <strain evidence="2 3">DAOM 194757</strain>
    </source>
</reference>
<comment type="caution">
    <text evidence="2">The sequence shown here is derived from an EMBL/GenBank/DDBJ whole genome shotgun (WGS) entry which is preliminary data.</text>
</comment>
<feature type="region of interest" description="Disordered" evidence="1">
    <location>
        <begin position="193"/>
        <end position="235"/>
    </location>
</feature>
<accession>A0A397VQX0</accession>